<sequence>MCTYTSTQTRTKISEVLDTATQREPIEIPRQDGSSAVVISKAEFDMIMQPHGHTIEALTNR</sequence>
<evidence type="ECO:0000256" key="1">
    <source>
        <dbReference type="ARBA" id="ARBA00009981"/>
    </source>
</evidence>
<dbReference type="NCBIfam" id="TIGR01552">
    <property type="entry name" value="phd_fam"/>
    <property type="match status" value="1"/>
</dbReference>
<protein>
    <recommendedName>
        <fullName evidence="4">Antitoxin</fullName>
    </recommendedName>
</protein>
<evidence type="ECO:0008006" key="4">
    <source>
        <dbReference type="Google" id="ProtNLM"/>
    </source>
</evidence>
<gene>
    <name evidence="2" type="ORF">SB6411_00982</name>
</gene>
<accession>A0ABY6VAP6</accession>
<proteinExistence type="inferred from homology"/>
<dbReference type="InterPro" id="IPR036165">
    <property type="entry name" value="YefM-like_sf"/>
</dbReference>
<dbReference type="SUPFAM" id="SSF143120">
    <property type="entry name" value="YefM-like"/>
    <property type="match status" value="1"/>
</dbReference>
<dbReference type="Proteomes" id="UP000317652">
    <property type="component" value="Unassembled WGS sequence"/>
</dbReference>
<reference evidence="2 3" key="1">
    <citation type="submission" date="2019-07" db="EMBL/GenBank/DDBJ databases">
        <authorList>
            <person name="Brisse S."/>
            <person name="Rodrigues C."/>
            <person name="Thorpe H."/>
        </authorList>
    </citation>
    <scope>NUCLEOTIDE SEQUENCE [LARGE SCALE GENOMIC DNA]</scope>
    <source>
        <strain evidence="2">SB6411</strain>
    </source>
</reference>
<dbReference type="Gene3D" id="3.40.1620.10">
    <property type="entry name" value="YefM-like domain"/>
    <property type="match status" value="1"/>
</dbReference>
<dbReference type="RefSeq" id="WP_142981654.1">
    <property type="nucleotide sequence ID" value="NZ_CABGGS010000012.1"/>
</dbReference>
<evidence type="ECO:0000313" key="3">
    <source>
        <dbReference type="Proteomes" id="UP000317652"/>
    </source>
</evidence>
<keyword evidence="3" id="KW-1185">Reference proteome</keyword>
<organism evidence="2 3">
    <name type="scientific">Klebsiella spallanzanii</name>
    <dbReference type="NCBI Taxonomy" id="2587528"/>
    <lineage>
        <taxon>Bacteria</taxon>
        <taxon>Pseudomonadati</taxon>
        <taxon>Pseudomonadota</taxon>
        <taxon>Gammaproteobacteria</taxon>
        <taxon>Enterobacterales</taxon>
        <taxon>Enterobacteriaceae</taxon>
        <taxon>Klebsiella/Raoultella group</taxon>
        <taxon>Klebsiella</taxon>
    </lineage>
</organism>
<dbReference type="EMBL" id="CABGGS010000012">
    <property type="protein sequence ID" value="VUS46291.1"/>
    <property type="molecule type" value="Genomic_DNA"/>
</dbReference>
<evidence type="ECO:0000313" key="2">
    <source>
        <dbReference type="EMBL" id="VUS46291.1"/>
    </source>
</evidence>
<comment type="caution">
    <text evidence="2">The sequence shown here is derived from an EMBL/GenBank/DDBJ whole genome shotgun (WGS) entry which is preliminary data.</text>
</comment>
<comment type="similarity">
    <text evidence="1">Belongs to the phD/YefM antitoxin family.</text>
</comment>
<name>A0ABY6VAP6_9ENTR</name>